<gene>
    <name evidence="3" type="ORF">LPB138_07790</name>
</gene>
<dbReference type="GO" id="GO:0006508">
    <property type="term" value="P:proteolysis"/>
    <property type="evidence" value="ECO:0007669"/>
    <property type="project" value="InterPro"/>
</dbReference>
<accession>A0A1D8P7N5</accession>
<proteinExistence type="predicted"/>
<protein>
    <recommendedName>
        <fullName evidence="2">Peptidase A2 domain-containing protein</fullName>
    </recommendedName>
</protein>
<reference evidence="3 4" key="1">
    <citation type="submission" date="2016-10" db="EMBL/GenBank/DDBJ databases">
        <title>Lutibacter sp. LPB0138, isolated from marine gastropod.</title>
        <authorList>
            <person name="Kim E."/>
            <person name="Yi H."/>
        </authorList>
    </citation>
    <scope>NUCLEOTIDE SEQUENCE [LARGE SCALE GENOMIC DNA]</scope>
    <source>
        <strain evidence="3 4">LPB0138</strain>
    </source>
</reference>
<sequence>MARQFLGILFLLIATYNLYASDSDPKIIFHNAEILNENTSRIPFKLIGHLIVVEAELLGEKGNFIIDTGSETLILNEVHFPTKFWQKKKKTTTNGVLSVVDNPVEKSLEVFKLHNLNLKNLKADVINLSHIEKNKKMNLLGIIGYSVLKDYELFIDLHLNQITLNRIDKSGNRIDKRVYLEKITDTIEFKLKKHSIILDCYVGDEKVKFALDTGAEYNQLNKSSKKKILKNFISIRRLFVLGASDKKIEVLVGKLRKVNLENRIYLGPMNTILTNFSKMNDAYGTRLDGVLGYEFLRQNRIIINYKKQKMYFVAHPNLKN</sequence>
<evidence type="ECO:0000313" key="3">
    <source>
        <dbReference type="EMBL" id="AOW20585.1"/>
    </source>
</evidence>
<keyword evidence="4" id="KW-1185">Reference proteome</keyword>
<evidence type="ECO:0000256" key="1">
    <source>
        <dbReference type="ARBA" id="ARBA00022801"/>
    </source>
</evidence>
<dbReference type="SUPFAM" id="SSF50630">
    <property type="entry name" value="Acid proteases"/>
    <property type="match status" value="1"/>
</dbReference>
<name>A0A1D8P7N5_9FLAO</name>
<keyword evidence="1" id="KW-0378">Hydrolase</keyword>
<dbReference type="Proteomes" id="UP000176050">
    <property type="component" value="Chromosome"/>
</dbReference>
<evidence type="ECO:0000313" key="4">
    <source>
        <dbReference type="Proteomes" id="UP000176050"/>
    </source>
</evidence>
<dbReference type="AlphaFoldDB" id="A0A1D8P7N5"/>
<evidence type="ECO:0000259" key="2">
    <source>
        <dbReference type="PROSITE" id="PS50175"/>
    </source>
</evidence>
<dbReference type="PROSITE" id="PS50175">
    <property type="entry name" value="ASP_PROT_RETROV"/>
    <property type="match status" value="1"/>
</dbReference>
<dbReference type="RefSeq" id="WP_070236728.1">
    <property type="nucleotide sequence ID" value="NZ_CP017478.1"/>
</dbReference>
<organism evidence="3 4">
    <name type="scientific">Urechidicola croceus</name>
    <dbReference type="NCBI Taxonomy" id="1850246"/>
    <lineage>
        <taxon>Bacteria</taxon>
        <taxon>Pseudomonadati</taxon>
        <taxon>Bacteroidota</taxon>
        <taxon>Flavobacteriia</taxon>
        <taxon>Flavobacteriales</taxon>
        <taxon>Flavobacteriaceae</taxon>
        <taxon>Urechidicola</taxon>
    </lineage>
</organism>
<dbReference type="OrthoDB" id="3521766at2"/>
<dbReference type="EMBL" id="CP017478">
    <property type="protein sequence ID" value="AOW20585.1"/>
    <property type="molecule type" value="Genomic_DNA"/>
</dbReference>
<dbReference type="GO" id="GO:0004190">
    <property type="term" value="F:aspartic-type endopeptidase activity"/>
    <property type="evidence" value="ECO:0007669"/>
    <property type="project" value="InterPro"/>
</dbReference>
<dbReference type="InterPro" id="IPR021109">
    <property type="entry name" value="Peptidase_aspartic_dom_sf"/>
</dbReference>
<dbReference type="STRING" id="1850246.LPB138_07790"/>
<feature type="domain" description="Peptidase A2" evidence="2">
    <location>
        <begin position="62"/>
        <end position="96"/>
    </location>
</feature>
<dbReference type="Gene3D" id="2.40.70.10">
    <property type="entry name" value="Acid Proteases"/>
    <property type="match status" value="2"/>
</dbReference>
<dbReference type="KEGG" id="lul:LPB138_07790"/>
<dbReference type="InterPro" id="IPR001995">
    <property type="entry name" value="Peptidase_A2_cat"/>
</dbReference>